<feature type="compositionally biased region" description="Low complexity" evidence="3">
    <location>
        <begin position="589"/>
        <end position="627"/>
    </location>
</feature>
<dbReference type="GO" id="GO:0000123">
    <property type="term" value="C:histone acetyltransferase complex"/>
    <property type="evidence" value="ECO:0007669"/>
    <property type="project" value="UniProtKB-ARBA"/>
</dbReference>
<feature type="domain" description="Bromo" evidence="4">
    <location>
        <begin position="186"/>
        <end position="264"/>
    </location>
</feature>
<gene>
    <name evidence="5" type="ORF">WJX84_002491</name>
</gene>
<feature type="compositionally biased region" description="Basic residues" evidence="3">
    <location>
        <begin position="769"/>
        <end position="780"/>
    </location>
</feature>
<feature type="region of interest" description="Disordered" evidence="3">
    <location>
        <begin position="286"/>
        <end position="348"/>
    </location>
</feature>
<evidence type="ECO:0000313" key="5">
    <source>
        <dbReference type="EMBL" id="KAK9838225.1"/>
    </source>
</evidence>
<dbReference type="SMART" id="SM01300">
    <property type="entry name" value="PEHE"/>
    <property type="match status" value="1"/>
</dbReference>
<dbReference type="PROSITE" id="PS50014">
    <property type="entry name" value="BROMODOMAIN_2"/>
    <property type="match status" value="1"/>
</dbReference>
<dbReference type="SUPFAM" id="SSF47370">
    <property type="entry name" value="Bromodomain"/>
    <property type="match status" value="1"/>
</dbReference>
<dbReference type="Gene3D" id="1.20.920.10">
    <property type="entry name" value="Bromodomain-like"/>
    <property type="match status" value="1"/>
</dbReference>
<evidence type="ECO:0000313" key="6">
    <source>
        <dbReference type="Proteomes" id="UP001485043"/>
    </source>
</evidence>
<dbReference type="Pfam" id="PF00439">
    <property type="entry name" value="Bromodomain"/>
    <property type="match status" value="1"/>
</dbReference>
<evidence type="ECO:0000256" key="1">
    <source>
        <dbReference type="ARBA" id="ARBA00023117"/>
    </source>
</evidence>
<organism evidence="5 6">
    <name type="scientific">Apatococcus fuscideae</name>
    <dbReference type="NCBI Taxonomy" id="2026836"/>
    <lineage>
        <taxon>Eukaryota</taxon>
        <taxon>Viridiplantae</taxon>
        <taxon>Chlorophyta</taxon>
        <taxon>core chlorophytes</taxon>
        <taxon>Trebouxiophyceae</taxon>
        <taxon>Chlorellales</taxon>
        <taxon>Chlorellaceae</taxon>
        <taxon>Apatococcus</taxon>
    </lineage>
</organism>
<feature type="compositionally biased region" description="Basic residues" evidence="3">
    <location>
        <begin position="327"/>
        <end position="337"/>
    </location>
</feature>
<name>A0AAW1RWR3_9CHLO</name>
<dbReference type="InterPro" id="IPR001487">
    <property type="entry name" value="Bromodomain"/>
</dbReference>
<evidence type="ECO:0000256" key="2">
    <source>
        <dbReference type="PROSITE-ProRule" id="PRU00035"/>
    </source>
</evidence>
<keyword evidence="6" id="KW-1185">Reference proteome</keyword>
<evidence type="ECO:0000256" key="3">
    <source>
        <dbReference type="SAM" id="MobiDB-lite"/>
    </source>
</evidence>
<sequence>MDDLPAPFIAGSKLDPAGGVGELRPGQALKASQQAARQSSSSGLRVAGQELIPQESFPTGSGFGASPGNLATANGSEPLTPVPLLHLATVPHGPAQPSYGGHNGLLLGAQSGTAASLADAALKQSARHGVTQLSGMVPVGLPASQPSSMQVLTPALVPVAGPLPPAPGSVVEEQTRVLEALLDNISRSDSDRFFEAPVREAEAPGYSSIIKRPMSFQVMRQKSHPFFAARADAAGTASGNWASVQNEDAFEEPGDEERLLLPACVHWGLEQLGKHVTASKRLMLQNQAPQGRSTAAPSKAPRKGRGSLGLPPRPRMTAGGAPPSKAHLQRRPSKLGKRKPEWDASDFVHPAGLSSGAYVERPQVQDIRTPSVRLIGREQLQERQASIRTIHSQRRLATGLHRPGEAPADSGSSSEDTSDEIYAIRHTKKEEEERAKYLTWAGGAQKRNPKVPNPAPTAKPANIKLYRGDSGLNGPVVEPLKHPVQPTRPLSPFLESLHPESEQPHMQQPADPQNPHLQQVQSPSAPKQPTHSQATHFVAPPTLGVPPSPPKPAVQISGSFDNSGQPLPAVTSDQRSPRPSPTASPLRGPSTSSQPASRSSSPGLHPQASSQPFSQPQASPQSFPQPFWTTPNATPALQAQGPSSMDIDDKEAAGHSGAASHPPADDPSPPARKEEDGGSGQLRSTRSSSQKAAEAAAAAGLQLRSRSRTPAQSSGRAPTGRSRGRPPKASLSPSDQAPQSAGPSVVPKATVKERGRRASAPAGDTARAPARRGRKGTRNR</sequence>
<feature type="region of interest" description="Disordered" evidence="3">
    <location>
        <begin position="439"/>
        <end position="780"/>
    </location>
</feature>
<proteinExistence type="predicted"/>
<feature type="compositionally biased region" description="Polar residues" evidence="3">
    <location>
        <begin position="515"/>
        <end position="535"/>
    </location>
</feature>
<feature type="compositionally biased region" description="Polar residues" evidence="3">
    <location>
        <begin position="628"/>
        <end position="643"/>
    </location>
</feature>
<evidence type="ECO:0000259" key="4">
    <source>
        <dbReference type="PROSITE" id="PS50014"/>
    </source>
</evidence>
<dbReference type="Proteomes" id="UP001485043">
    <property type="component" value="Unassembled WGS sequence"/>
</dbReference>
<dbReference type="InterPro" id="IPR029332">
    <property type="entry name" value="PEHE_dom"/>
</dbReference>
<reference evidence="5 6" key="1">
    <citation type="journal article" date="2024" name="Nat. Commun.">
        <title>Phylogenomics reveals the evolutionary origins of lichenization in chlorophyte algae.</title>
        <authorList>
            <person name="Puginier C."/>
            <person name="Libourel C."/>
            <person name="Otte J."/>
            <person name="Skaloud P."/>
            <person name="Haon M."/>
            <person name="Grisel S."/>
            <person name="Petersen M."/>
            <person name="Berrin J.G."/>
            <person name="Delaux P.M."/>
            <person name="Dal Grande F."/>
            <person name="Keller J."/>
        </authorList>
    </citation>
    <scope>NUCLEOTIDE SEQUENCE [LARGE SCALE GENOMIC DNA]</scope>
    <source>
        <strain evidence="5 6">SAG 2523</strain>
    </source>
</reference>
<protein>
    <recommendedName>
        <fullName evidence="4">Bromo domain-containing protein</fullName>
    </recommendedName>
</protein>
<feature type="region of interest" description="Disordered" evidence="3">
    <location>
        <begin position="391"/>
        <end position="420"/>
    </location>
</feature>
<dbReference type="EMBL" id="JALJOV010001925">
    <property type="protein sequence ID" value="KAK9838225.1"/>
    <property type="molecule type" value="Genomic_DNA"/>
</dbReference>
<dbReference type="AlphaFoldDB" id="A0AAW1RWR3"/>
<accession>A0AAW1RWR3</accession>
<feature type="compositionally biased region" description="Pro residues" evidence="3">
    <location>
        <begin position="543"/>
        <end position="552"/>
    </location>
</feature>
<feature type="compositionally biased region" description="Polar residues" evidence="3">
    <location>
        <begin position="556"/>
        <end position="565"/>
    </location>
</feature>
<feature type="compositionally biased region" description="Low complexity" evidence="3">
    <location>
        <begin position="27"/>
        <end position="42"/>
    </location>
</feature>
<comment type="caution">
    <text evidence="5">The sequence shown here is derived from an EMBL/GenBank/DDBJ whole genome shotgun (WGS) entry which is preliminary data.</text>
</comment>
<keyword evidence="1 2" id="KW-0103">Bromodomain</keyword>
<dbReference type="InterPro" id="IPR036427">
    <property type="entry name" value="Bromodomain-like_sf"/>
</dbReference>
<feature type="compositionally biased region" description="Polar residues" evidence="3">
    <location>
        <begin position="681"/>
        <end position="691"/>
    </location>
</feature>
<feature type="compositionally biased region" description="Polar residues" evidence="3">
    <location>
        <begin position="731"/>
        <end position="742"/>
    </location>
</feature>
<feature type="compositionally biased region" description="Polar residues" evidence="3">
    <location>
        <begin position="286"/>
        <end position="296"/>
    </location>
</feature>
<feature type="region of interest" description="Disordered" evidence="3">
    <location>
        <begin position="1"/>
        <end position="77"/>
    </location>
</feature>